<keyword evidence="5" id="KW-0479">Metal-binding</keyword>
<accession>A0AA35WY20</accession>
<evidence type="ECO:0000313" key="11">
    <source>
        <dbReference type="EMBL" id="CAI8038108.1"/>
    </source>
</evidence>
<dbReference type="PANTHER" id="PTHR33571">
    <property type="entry name" value="SSL8005 PROTEIN"/>
    <property type="match status" value="1"/>
</dbReference>
<protein>
    <submittedName>
        <fullName evidence="11">Uncharacterized protein MJ0435</fullName>
    </submittedName>
</protein>
<keyword evidence="12" id="KW-1185">Reference proteome</keyword>
<dbReference type="GO" id="GO:0016779">
    <property type="term" value="F:nucleotidyltransferase activity"/>
    <property type="evidence" value="ECO:0007669"/>
    <property type="project" value="UniProtKB-KW"/>
</dbReference>
<evidence type="ECO:0000256" key="2">
    <source>
        <dbReference type="ARBA" id="ARBA00022649"/>
    </source>
</evidence>
<dbReference type="Pfam" id="PF01909">
    <property type="entry name" value="NTP_transf_2"/>
    <property type="match status" value="1"/>
</dbReference>
<evidence type="ECO:0000256" key="1">
    <source>
        <dbReference type="ARBA" id="ARBA00001946"/>
    </source>
</evidence>
<evidence type="ECO:0000256" key="3">
    <source>
        <dbReference type="ARBA" id="ARBA00022679"/>
    </source>
</evidence>
<evidence type="ECO:0000256" key="6">
    <source>
        <dbReference type="ARBA" id="ARBA00022741"/>
    </source>
</evidence>
<comment type="caution">
    <text evidence="11">The sequence shown here is derived from an EMBL/GenBank/DDBJ whole genome shotgun (WGS) entry which is preliminary data.</text>
</comment>
<keyword evidence="8" id="KW-0460">Magnesium</keyword>
<dbReference type="GO" id="GO:0005524">
    <property type="term" value="F:ATP binding"/>
    <property type="evidence" value="ECO:0007669"/>
    <property type="project" value="UniProtKB-KW"/>
</dbReference>
<evidence type="ECO:0000256" key="4">
    <source>
        <dbReference type="ARBA" id="ARBA00022695"/>
    </source>
</evidence>
<name>A0AA35WY20_GEOBA</name>
<comment type="cofactor">
    <cofactor evidence="1">
        <name>Mg(2+)</name>
        <dbReference type="ChEBI" id="CHEBI:18420"/>
    </cofactor>
</comment>
<comment type="similarity">
    <text evidence="9">Belongs to the MntA antitoxin family.</text>
</comment>
<keyword evidence="2" id="KW-1277">Toxin-antitoxin system</keyword>
<sequence>MAARIEIPGDAIVEFCRRNHIRRLALFGSVIRDDFTPQSDIDVLVEFEPGCTPGFAFFDMRRELIDMLGREVDLKTAAALSPYFRQEVLDEAEEIYVAS</sequence>
<dbReference type="Proteomes" id="UP001174909">
    <property type="component" value="Unassembled WGS sequence"/>
</dbReference>
<evidence type="ECO:0000259" key="10">
    <source>
        <dbReference type="Pfam" id="PF01909"/>
    </source>
</evidence>
<dbReference type="Gene3D" id="3.30.460.10">
    <property type="entry name" value="Beta Polymerase, domain 2"/>
    <property type="match status" value="1"/>
</dbReference>
<keyword evidence="6" id="KW-0547">Nucleotide-binding</keyword>
<evidence type="ECO:0000256" key="7">
    <source>
        <dbReference type="ARBA" id="ARBA00022840"/>
    </source>
</evidence>
<dbReference type="SUPFAM" id="SSF81301">
    <property type="entry name" value="Nucleotidyltransferase"/>
    <property type="match status" value="1"/>
</dbReference>
<dbReference type="InterPro" id="IPR052038">
    <property type="entry name" value="Type-VII_TA_antitoxin"/>
</dbReference>
<feature type="domain" description="Polymerase nucleotidyl transferase" evidence="10">
    <location>
        <begin position="13"/>
        <end position="92"/>
    </location>
</feature>
<evidence type="ECO:0000313" key="12">
    <source>
        <dbReference type="Proteomes" id="UP001174909"/>
    </source>
</evidence>
<dbReference type="GO" id="GO:0046872">
    <property type="term" value="F:metal ion binding"/>
    <property type="evidence" value="ECO:0007669"/>
    <property type="project" value="UniProtKB-KW"/>
</dbReference>
<evidence type="ECO:0000256" key="9">
    <source>
        <dbReference type="ARBA" id="ARBA00038276"/>
    </source>
</evidence>
<organism evidence="11 12">
    <name type="scientific">Geodia barretti</name>
    <name type="common">Barrett's horny sponge</name>
    <dbReference type="NCBI Taxonomy" id="519541"/>
    <lineage>
        <taxon>Eukaryota</taxon>
        <taxon>Metazoa</taxon>
        <taxon>Porifera</taxon>
        <taxon>Demospongiae</taxon>
        <taxon>Heteroscleromorpha</taxon>
        <taxon>Tetractinellida</taxon>
        <taxon>Astrophorina</taxon>
        <taxon>Geodiidae</taxon>
        <taxon>Geodia</taxon>
    </lineage>
</organism>
<evidence type="ECO:0000256" key="5">
    <source>
        <dbReference type="ARBA" id="ARBA00022723"/>
    </source>
</evidence>
<dbReference type="InterPro" id="IPR043519">
    <property type="entry name" value="NT_sf"/>
</dbReference>
<dbReference type="AlphaFoldDB" id="A0AA35WY20"/>
<proteinExistence type="inferred from homology"/>
<dbReference type="PANTHER" id="PTHR33571:SF12">
    <property type="entry name" value="BSL3053 PROTEIN"/>
    <property type="match status" value="1"/>
</dbReference>
<keyword evidence="7" id="KW-0067">ATP-binding</keyword>
<keyword evidence="4" id="KW-0548">Nucleotidyltransferase</keyword>
<gene>
    <name evidence="11" type="ORF">GBAR_LOCUS21252</name>
</gene>
<dbReference type="EMBL" id="CASHTH010002975">
    <property type="protein sequence ID" value="CAI8038108.1"/>
    <property type="molecule type" value="Genomic_DNA"/>
</dbReference>
<dbReference type="InterPro" id="IPR002934">
    <property type="entry name" value="Polymerase_NTP_transf_dom"/>
</dbReference>
<reference evidence="11" key="1">
    <citation type="submission" date="2023-03" db="EMBL/GenBank/DDBJ databases">
        <authorList>
            <person name="Steffen K."/>
            <person name="Cardenas P."/>
        </authorList>
    </citation>
    <scope>NUCLEOTIDE SEQUENCE</scope>
</reference>
<dbReference type="CDD" id="cd05403">
    <property type="entry name" value="NT_KNTase_like"/>
    <property type="match status" value="1"/>
</dbReference>
<evidence type="ECO:0000256" key="8">
    <source>
        <dbReference type="ARBA" id="ARBA00022842"/>
    </source>
</evidence>
<keyword evidence="3" id="KW-0808">Transferase</keyword>